<accession>B4MD38</accession>
<dbReference type="Proteomes" id="UP000008792">
    <property type="component" value="Unassembled WGS sequence"/>
</dbReference>
<dbReference type="HOGENOM" id="CLU_041209_0_0_1"/>
<keyword evidence="1" id="KW-0812">Transmembrane</keyword>
<keyword evidence="3" id="KW-1185">Reference proteome</keyword>
<dbReference type="SUPFAM" id="SSF159245">
    <property type="entry name" value="AttH-like"/>
    <property type="match status" value="1"/>
</dbReference>
<dbReference type="InParanoid" id="B4MD38"/>
<organism evidence="2 3">
    <name type="scientific">Drosophila virilis</name>
    <name type="common">Fruit fly</name>
    <dbReference type="NCBI Taxonomy" id="7244"/>
    <lineage>
        <taxon>Eukaryota</taxon>
        <taxon>Metazoa</taxon>
        <taxon>Ecdysozoa</taxon>
        <taxon>Arthropoda</taxon>
        <taxon>Hexapoda</taxon>
        <taxon>Insecta</taxon>
        <taxon>Pterygota</taxon>
        <taxon>Neoptera</taxon>
        <taxon>Endopterygota</taxon>
        <taxon>Diptera</taxon>
        <taxon>Brachycera</taxon>
        <taxon>Muscomorpha</taxon>
        <taxon>Ephydroidea</taxon>
        <taxon>Drosophilidae</taxon>
        <taxon>Drosophila</taxon>
    </lineage>
</organism>
<reference evidence="2 3" key="1">
    <citation type="journal article" date="2007" name="Nature">
        <title>Evolution of genes and genomes on the Drosophila phylogeny.</title>
        <authorList>
            <consortium name="Drosophila 12 Genomes Consortium"/>
            <person name="Clark A.G."/>
            <person name="Eisen M.B."/>
            <person name="Smith D.R."/>
            <person name="Bergman C.M."/>
            <person name="Oliver B."/>
            <person name="Markow T.A."/>
            <person name="Kaufman T.C."/>
            <person name="Kellis M."/>
            <person name="Gelbart W."/>
            <person name="Iyer V.N."/>
            <person name="Pollard D.A."/>
            <person name="Sackton T.B."/>
            <person name="Larracuente A.M."/>
            <person name="Singh N.D."/>
            <person name="Abad J.P."/>
            <person name="Abt D.N."/>
            <person name="Adryan B."/>
            <person name="Aguade M."/>
            <person name="Akashi H."/>
            <person name="Anderson W.W."/>
            <person name="Aquadro C.F."/>
            <person name="Ardell D.H."/>
            <person name="Arguello R."/>
            <person name="Artieri C.G."/>
            <person name="Barbash D.A."/>
            <person name="Barker D."/>
            <person name="Barsanti P."/>
            <person name="Batterham P."/>
            <person name="Batzoglou S."/>
            <person name="Begun D."/>
            <person name="Bhutkar A."/>
            <person name="Blanco E."/>
            <person name="Bosak S.A."/>
            <person name="Bradley R.K."/>
            <person name="Brand A.D."/>
            <person name="Brent M.R."/>
            <person name="Brooks A.N."/>
            <person name="Brown R.H."/>
            <person name="Butlin R.K."/>
            <person name="Caggese C."/>
            <person name="Calvi B.R."/>
            <person name="Bernardo de Carvalho A."/>
            <person name="Caspi A."/>
            <person name="Castrezana S."/>
            <person name="Celniker S.E."/>
            <person name="Chang J.L."/>
            <person name="Chapple C."/>
            <person name="Chatterji S."/>
            <person name="Chinwalla A."/>
            <person name="Civetta A."/>
            <person name="Clifton S.W."/>
            <person name="Comeron J.M."/>
            <person name="Costello J.C."/>
            <person name="Coyne J.A."/>
            <person name="Daub J."/>
            <person name="David R.G."/>
            <person name="Delcher A.L."/>
            <person name="Delehaunty K."/>
            <person name="Do C.B."/>
            <person name="Ebling H."/>
            <person name="Edwards K."/>
            <person name="Eickbush T."/>
            <person name="Evans J.D."/>
            <person name="Filipski A."/>
            <person name="Findeiss S."/>
            <person name="Freyhult E."/>
            <person name="Fulton L."/>
            <person name="Fulton R."/>
            <person name="Garcia A.C."/>
            <person name="Gardiner A."/>
            <person name="Garfield D.A."/>
            <person name="Garvin B.E."/>
            <person name="Gibson G."/>
            <person name="Gilbert D."/>
            <person name="Gnerre S."/>
            <person name="Godfrey J."/>
            <person name="Good R."/>
            <person name="Gotea V."/>
            <person name="Gravely B."/>
            <person name="Greenberg A.J."/>
            <person name="Griffiths-Jones S."/>
            <person name="Gross S."/>
            <person name="Guigo R."/>
            <person name="Gustafson E.A."/>
            <person name="Haerty W."/>
            <person name="Hahn M.W."/>
            <person name="Halligan D.L."/>
            <person name="Halpern A.L."/>
            <person name="Halter G.M."/>
            <person name="Han M.V."/>
            <person name="Heger A."/>
            <person name="Hillier L."/>
            <person name="Hinrichs A.S."/>
            <person name="Holmes I."/>
            <person name="Hoskins R.A."/>
            <person name="Hubisz M.J."/>
            <person name="Hultmark D."/>
            <person name="Huntley M.A."/>
            <person name="Jaffe D.B."/>
            <person name="Jagadeeshan S."/>
            <person name="Jeck W.R."/>
            <person name="Johnson J."/>
            <person name="Jones C.D."/>
            <person name="Jordan W.C."/>
            <person name="Karpen G.H."/>
            <person name="Kataoka E."/>
            <person name="Keightley P.D."/>
            <person name="Kheradpour P."/>
            <person name="Kirkness E.F."/>
            <person name="Koerich L.B."/>
            <person name="Kristiansen K."/>
            <person name="Kudrna D."/>
            <person name="Kulathinal R.J."/>
            <person name="Kumar S."/>
            <person name="Kwok R."/>
            <person name="Lander E."/>
            <person name="Langley C.H."/>
            <person name="Lapoint R."/>
            <person name="Lazzaro B.P."/>
            <person name="Lee S.J."/>
            <person name="Levesque L."/>
            <person name="Li R."/>
            <person name="Lin C.F."/>
            <person name="Lin M.F."/>
            <person name="Lindblad-Toh K."/>
            <person name="Llopart A."/>
            <person name="Long M."/>
            <person name="Low L."/>
            <person name="Lozovsky E."/>
            <person name="Lu J."/>
            <person name="Luo M."/>
            <person name="Machado C.A."/>
            <person name="Makalowski W."/>
            <person name="Marzo M."/>
            <person name="Matsuda M."/>
            <person name="Matzkin L."/>
            <person name="McAllister B."/>
            <person name="McBride C.S."/>
            <person name="McKernan B."/>
            <person name="McKernan K."/>
            <person name="Mendez-Lago M."/>
            <person name="Minx P."/>
            <person name="Mollenhauer M.U."/>
            <person name="Montooth K."/>
            <person name="Mount S.M."/>
            <person name="Mu X."/>
            <person name="Myers E."/>
            <person name="Negre B."/>
            <person name="Newfeld S."/>
            <person name="Nielsen R."/>
            <person name="Noor M.A."/>
            <person name="O'Grady P."/>
            <person name="Pachter L."/>
            <person name="Papaceit M."/>
            <person name="Parisi M.J."/>
            <person name="Parisi M."/>
            <person name="Parts L."/>
            <person name="Pedersen J.S."/>
            <person name="Pesole G."/>
            <person name="Phillippy A.M."/>
            <person name="Ponting C.P."/>
            <person name="Pop M."/>
            <person name="Porcelli D."/>
            <person name="Powell J.R."/>
            <person name="Prohaska S."/>
            <person name="Pruitt K."/>
            <person name="Puig M."/>
            <person name="Quesneville H."/>
            <person name="Ram K.R."/>
            <person name="Rand D."/>
            <person name="Rasmussen M.D."/>
            <person name="Reed L.K."/>
            <person name="Reenan R."/>
            <person name="Reily A."/>
            <person name="Remington K.A."/>
            <person name="Rieger T.T."/>
            <person name="Ritchie M.G."/>
            <person name="Robin C."/>
            <person name="Rogers Y.H."/>
            <person name="Rohde C."/>
            <person name="Rozas J."/>
            <person name="Rubenfield M.J."/>
            <person name="Ruiz A."/>
            <person name="Russo S."/>
            <person name="Salzberg S.L."/>
            <person name="Sanchez-Gracia A."/>
            <person name="Saranga D.J."/>
            <person name="Sato H."/>
            <person name="Schaeffer S.W."/>
            <person name="Schatz M.C."/>
            <person name="Schlenke T."/>
            <person name="Schwartz R."/>
            <person name="Segarra C."/>
            <person name="Singh R.S."/>
            <person name="Sirot L."/>
            <person name="Sirota M."/>
            <person name="Sisneros N.B."/>
            <person name="Smith C.D."/>
            <person name="Smith T.F."/>
            <person name="Spieth J."/>
            <person name="Stage D.E."/>
            <person name="Stark A."/>
            <person name="Stephan W."/>
            <person name="Strausberg R.L."/>
            <person name="Strempel S."/>
            <person name="Sturgill D."/>
            <person name="Sutton G."/>
            <person name="Sutton G.G."/>
            <person name="Tao W."/>
            <person name="Teichmann S."/>
            <person name="Tobari Y.N."/>
            <person name="Tomimura Y."/>
            <person name="Tsolas J.M."/>
            <person name="Valente V.L."/>
            <person name="Venter E."/>
            <person name="Venter J.C."/>
            <person name="Vicario S."/>
            <person name="Vieira F.G."/>
            <person name="Vilella A.J."/>
            <person name="Villasante A."/>
            <person name="Walenz B."/>
            <person name="Wang J."/>
            <person name="Wasserman M."/>
            <person name="Watts T."/>
            <person name="Wilson D."/>
            <person name="Wilson R.K."/>
            <person name="Wing R.A."/>
            <person name="Wolfner M.F."/>
            <person name="Wong A."/>
            <person name="Wong G.K."/>
            <person name="Wu C.I."/>
            <person name="Wu G."/>
            <person name="Yamamoto D."/>
            <person name="Yang H.P."/>
            <person name="Yang S.P."/>
            <person name="Yorke J.A."/>
            <person name="Yoshida K."/>
            <person name="Zdobnov E."/>
            <person name="Zhang P."/>
            <person name="Zhang Y."/>
            <person name="Zimin A.V."/>
            <person name="Baldwin J."/>
            <person name="Abdouelleil A."/>
            <person name="Abdulkadir J."/>
            <person name="Abebe A."/>
            <person name="Abera B."/>
            <person name="Abreu J."/>
            <person name="Acer S.C."/>
            <person name="Aftuck L."/>
            <person name="Alexander A."/>
            <person name="An P."/>
            <person name="Anderson E."/>
            <person name="Anderson S."/>
            <person name="Arachi H."/>
            <person name="Azer M."/>
            <person name="Bachantsang P."/>
            <person name="Barry A."/>
            <person name="Bayul T."/>
            <person name="Berlin A."/>
            <person name="Bessette D."/>
            <person name="Bloom T."/>
            <person name="Blye J."/>
            <person name="Boguslavskiy L."/>
            <person name="Bonnet C."/>
            <person name="Boukhgalter B."/>
            <person name="Bourzgui I."/>
            <person name="Brown A."/>
            <person name="Cahill P."/>
            <person name="Channer S."/>
            <person name="Cheshatsang Y."/>
            <person name="Chuda L."/>
            <person name="Citroen M."/>
            <person name="Collymore A."/>
            <person name="Cooke P."/>
            <person name="Costello M."/>
            <person name="D'Aco K."/>
            <person name="Daza R."/>
            <person name="De Haan G."/>
            <person name="DeGray S."/>
            <person name="DeMaso C."/>
            <person name="Dhargay N."/>
            <person name="Dooley K."/>
            <person name="Dooley E."/>
            <person name="Doricent M."/>
            <person name="Dorje P."/>
            <person name="Dorjee K."/>
            <person name="Dupes A."/>
            <person name="Elong R."/>
            <person name="Falk J."/>
            <person name="Farina A."/>
            <person name="Faro S."/>
            <person name="Ferguson D."/>
            <person name="Fisher S."/>
            <person name="Foley C.D."/>
            <person name="Franke A."/>
            <person name="Friedrich D."/>
            <person name="Gadbois L."/>
            <person name="Gearin G."/>
            <person name="Gearin C.R."/>
            <person name="Giannoukos G."/>
            <person name="Goode T."/>
            <person name="Graham J."/>
            <person name="Grandbois E."/>
            <person name="Grewal S."/>
            <person name="Gyaltsen K."/>
            <person name="Hafez N."/>
            <person name="Hagos B."/>
            <person name="Hall J."/>
            <person name="Henson C."/>
            <person name="Hollinger A."/>
            <person name="Honan T."/>
            <person name="Huard M.D."/>
            <person name="Hughes L."/>
            <person name="Hurhula B."/>
            <person name="Husby M.E."/>
            <person name="Kamat A."/>
            <person name="Kanga B."/>
            <person name="Kashin S."/>
            <person name="Khazanovich D."/>
            <person name="Kisner P."/>
            <person name="Lance K."/>
            <person name="Lara M."/>
            <person name="Lee W."/>
            <person name="Lennon N."/>
            <person name="Letendre F."/>
            <person name="LeVine R."/>
            <person name="Lipovsky A."/>
            <person name="Liu X."/>
            <person name="Liu J."/>
            <person name="Liu S."/>
            <person name="Lokyitsang T."/>
            <person name="Lokyitsang Y."/>
            <person name="Lubonja R."/>
            <person name="Lui A."/>
            <person name="MacDonald P."/>
            <person name="Magnisalis V."/>
            <person name="Maru K."/>
            <person name="Matthews C."/>
            <person name="McCusker W."/>
            <person name="McDonough S."/>
            <person name="Mehta T."/>
            <person name="Meldrim J."/>
            <person name="Meneus L."/>
            <person name="Mihai O."/>
            <person name="Mihalev A."/>
            <person name="Mihova T."/>
            <person name="Mittelman R."/>
            <person name="Mlenga V."/>
            <person name="Montmayeur A."/>
            <person name="Mulrain L."/>
            <person name="Navidi A."/>
            <person name="Naylor J."/>
            <person name="Negash T."/>
            <person name="Nguyen T."/>
            <person name="Nguyen N."/>
            <person name="Nicol R."/>
            <person name="Norbu C."/>
            <person name="Norbu N."/>
            <person name="Novod N."/>
            <person name="O'Neill B."/>
            <person name="Osman S."/>
            <person name="Markiewicz E."/>
            <person name="Oyono O.L."/>
            <person name="Patti C."/>
            <person name="Phunkhang P."/>
            <person name="Pierre F."/>
            <person name="Priest M."/>
            <person name="Raghuraman S."/>
            <person name="Rege F."/>
            <person name="Reyes R."/>
            <person name="Rise C."/>
            <person name="Rogov P."/>
            <person name="Ross K."/>
            <person name="Ryan E."/>
            <person name="Settipalli S."/>
            <person name="Shea T."/>
            <person name="Sherpa N."/>
            <person name="Shi L."/>
            <person name="Shih D."/>
            <person name="Sparrow T."/>
            <person name="Spaulding J."/>
            <person name="Stalker J."/>
            <person name="Stange-Thomann N."/>
            <person name="Stavropoulos S."/>
            <person name="Stone C."/>
            <person name="Strader C."/>
            <person name="Tesfaye S."/>
            <person name="Thomson T."/>
            <person name="Thoulutsang Y."/>
            <person name="Thoulutsang D."/>
            <person name="Topham K."/>
            <person name="Topping I."/>
            <person name="Tsamla T."/>
            <person name="Vassiliev H."/>
            <person name="Vo A."/>
            <person name="Wangchuk T."/>
            <person name="Wangdi T."/>
            <person name="Weiand M."/>
            <person name="Wilkinson J."/>
            <person name="Wilson A."/>
            <person name="Yadav S."/>
            <person name="Young G."/>
            <person name="Yu Q."/>
            <person name="Zembek L."/>
            <person name="Zhong D."/>
            <person name="Zimmer A."/>
            <person name="Zwirko Z."/>
            <person name="Jaffe D.B."/>
            <person name="Alvarez P."/>
            <person name="Brockman W."/>
            <person name="Butler J."/>
            <person name="Chin C."/>
            <person name="Gnerre S."/>
            <person name="Grabherr M."/>
            <person name="Kleber M."/>
            <person name="Mauceli E."/>
            <person name="MacCallum I."/>
        </authorList>
    </citation>
    <scope>NUCLEOTIDE SEQUENCE [LARGE SCALE GENOMIC DNA]</scope>
    <source>
        <strain evidence="3">Tucson 15010-1051.87</strain>
    </source>
</reference>
<dbReference type="STRING" id="7244.B4MD38"/>
<keyword evidence="1" id="KW-0472">Membrane</keyword>
<dbReference type="eggNOG" id="ENOG502QSFQ">
    <property type="taxonomic scope" value="Eukaryota"/>
</dbReference>
<dbReference type="OrthoDB" id="5798273at2759"/>
<evidence type="ECO:0000256" key="1">
    <source>
        <dbReference type="SAM" id="Phobius"/>
    </source>
</evidence>
<feature type="transmembrane region" description="Helical" evidence="1">
    <location>
        <begin position="81"/>
        <end position="100"/>
    </location>
</feature>
<dbReference type="EMBL" id="CH940660">
    <property type="protein sequence ID" value="EDW58110.2"/>
    <property type="molecule type" value="Genomic_DNA"/>
</dbReference>
<keyword evidence="1" id="KW-1133">Transmembrane helix</keyword>
<name>B4MD38_DROVI</name>
<dbReference type="AlphaFoldDB" id="B4MD38"/>
<proteinExistence type="predicted"/>
<protein>
    <submittedName>
        <fullName evidence="2">Uncharacterized protein</fullName>
    </submittedName>
</protein>
<dbReference type="PANTHER" id="PTHR34717">
    <property type="entry name" value="EG:BACR7A4.20 PROTEIN"/>
    <property type="match status" value="1"/>
</dbReference>
<gene>
    <name evidence="2" type="primary">Dvir\GJ15358</name>
    <name evidence="2" type="ORF">Dvir_GJ15358</name>
</gene>
<evidence type="ECO:0000313" key="3">
    <source>
        <dbReference type="Proteomes" id="UP000008792"/>
    </source>
</evidence>
<sequence length="525" mass="59384">MWPTDKTHIDKSVDQVACLRSKAAGRRGSDCLSATIFQCIGRPLPGTAQSRKHHWSASNMLLIICLGLGLMAALLSLGLMVVLPLLGLLLVLLGLSLLLLSRKSALIFGKYPCKGIFYRIKYGIALLVLRQLRYRIYQRNEEQLSSAAHLATLDRPQPLTNDPKSYDVVSFMAANAAGQKLMVSLERRRRGVLKAALYLWLPDGHLYSLPKLPDMVHFTSDGNEESTEFRGAGFHIYPEESMRVWRLEYVGQLRRSMINEPATNDEQLVEVQLDMKFTSTAEHFNYNRDLSSSLIADSIAREAWNDSFYGMLKSVGHIVEKRTHYEQNGQLSGSIVLGQSRLQLELRGFRDHSFGTERCLSSINRYVYFALLLDDGSSMVVGNLSQPSFFLSSLKVGYVCTPQGVYQPITASNFELYSYGEKGTPPQHQNFIVHTAERAYLIQIRVEHSAVRYVGGDWESKVYNQFVACTVNGISGQGHAEYLYRHNMGRPESVTAQDPQWYQRIKCFERSLSNMELVCDEDFIF</sequence>
<feature type="transmembrane region" description="Helical" evidence="1">
    <location>
        <begin position="57"/>
        <end position="75"/>
    </location>
</feature>
<dbReference type="PANTHER" id="PTHR34717:SF1">
    <property type="entry name" value="EG:BACR7A4.20 PROTEIN"/>
    <property type="match status" value="1"/>
</dbReference>
<dbReference type="KEGG" id="dvi:6635501"/>
<evidence type="ECO:0000313" key="2">
    <source>
        <dbReference type="EMBL" id="EDW58110.2"/>
    </source>
</evidence>